<dbReference type="Proteomes" id="UP000184304">
    <property type="component" value="Unassembled WGS sequence"/>
</dbReference>
<keyword evidence="12" id="KW-1185">Reference proteome</keyword>
<keyword evidence="10" id="KW-1133">Transmembrane helix</keyword>
<dbReference type="PANTHER" id="PTHR24305">
    <property type="entry name" value="CYTOCHROME P450"/>
    <property type="match status" value="1"/>
</dbReference>
<dbReference type="GO" id="GO:0004497">
    <property type="term" value="F:monooxygenase activity"/>
    <property type="evidence" value="ECO:0007669"/>
    <property type="project" value="UniProtKB-KW"/>
</dbReference>
<evidence type="ECO:0000256" key="3">
    <source>
        <dbReference type="ARBA" id="ARBA00022617"/>
    </source>
</evidence>
<keyword evidence="10" id="KW-0472">Membrane</keyword>
<keyword evidence="10" id="KW-0812">Transmembrane</keyword>
<dbReference type="GO" id="GO:0020037">
    <property type="term" value="F:heme binding"/>
    <property type="evidence" value="ECO:0007669"/>
    <property type="project" value="InterPro"/>
</dbReference>
<sequence length="503" mass="56965">MAAENAISILVATGILLYLSVVTYNLLTHPLKDFPGPRTLAASRIPVTYASLKGIQAQWLHNLHLKYGPVVRVAPNELSFIDEQAWKDIYSSSPTVPQSMKRGSDFFRYLEDDDNRPSILAADETDHPRIRRAYAPAFSRRALARQEPILAKYGDALVEILSDMEENTINIRDLFHYTLFEIVGHFQFGEELGVLRKGAHRTWVHSQPRLVRVATLLSALAEFSWINLLFRSTIPWMSKWRRKAYFKASNDLIDHRLRTQSDEPDLIGLTFRNSRNLSLTEKDIRANAHIMMTGGAETTMTTITALTAYLLQHPECFARLKNEIRTAFHDKRQVSLESVSNLAYLDACIKEALRIFPPIPGAMHRVTPASGALIAGRWVAGNMRVYIPIFAVTRSPTHFWNPDKFIPDRWLNGADGPYQKDNKAAFHPFSTGPRGCIGQDMAYGMTKVVFCKFATEFNCELASDDTGSWLSGLRSWGTWDVPPLMVRVSRVERPASDYDMMSL</sequence>
<evidence type="ECO:0000313" key="12">
    <source>
        <dbReference type="Proteomes" id="UP000184304"/>
    </source>
</evidence>
<dbReference type="InterPro" id="IPR002401">
    <property type="entry name" value="Cyt_P450_E_grp-I"/>
</dbReference>
<evidence type="ECO:0000256" key="4">
    <source>
        <dbReference type="ARBA" id="ARBA00022723"/>
    </source>
</evidence>
<dbReference type="Gene3D" id="1.10.630.10">
    <property type="entry name" value="Cytochrome P450"/>
    <property type="match status" value="1"/>
</dbReference>
<dbReference type="InterPro" id="IPR050121">
    <property type="entry name" value="Cytochrome_P450_monoxygenase"/>
</dbReference>
<evidence type="ECO:0000256" key="9">
    <source>
        <dbReference type="RuleBase" id="RU000461"/>
    </source>
</evidence>
<feature type="transmembrane region" description="Helical" evidence="10">
    <location>
        <begin position="6"/>
        <end position="27"/>
    </location>
</feature>
<accession>A0A1L9NF88</accession>
<gene>
    <name evidence="11" type="ORF">ASPTUDRAFT_920289</name>
</gene>
<evidence type="ECO:0000256" key="7">
    <source>
        <dbReference type="ARBA" id="ARBA00023033"/>
    </source>
</evidence>
<dbReference type="PANTHER" id="PTHR24305:SF210">
    <property type="entry name" value="CYTOCHROME P450 MONOOXYGENASE ASQL-RELATED"/>
    <property type="match status" value="1"/>
</dbReference>
<dbReference type="PRINTS" id="PR00463">
    <property type="entry name" value="EP450I"/>
</dbReference>
<dbReference type="EMBL" id="KV878180">
    <property type="protein sequence ID" value="OJI87956.1"/>
    <property type="molecule type" value="Genomic_DNA"/>
</dbReference>
<comment type="cofactor">
    <cofactor evidence="1 8">
        <name>heme</name>
        <dbReference type="ChEBI" id="CHEBI:30413"/>
    </cofactor>
</comment>
<dbReference type="STRING" id="767770.A0A1L9NF88"/>
<keyword evidence="6 8" id="KW-0408">Iron</keyword>
<dbReference type="CDD" id="cd11058">
    <property type="entry name" value="CYP60B-like"/>
    <property type="match status" value="1"/>
</dbReference>
<comment type="similarity">
    <text evidence="2 9">Belongs to the cytochrome P450 family.</text>
</comment>
<evidence type="ECO:0008006" key="13">
    <source>
        <dbReference type="Google" id="ProtNLM"/>
    </source>
</evidence>
<proteinExistence type="inferred from homology"/>
<keyword evidence="7 9" id="KW-0503">Monooxygenase</keyword>
<dbReference type="InterPro" id="IPR036396">
    <property type="entry name" value="Cyt_P450_sf"/>
</dbReference>
<keyword evidence="4 8" id="KW-0479">Metal-binding</keyword>
<dbReference type="InterPro" id="IPR017972">
    <property type="entry name" value="Cyt_P450_CS"/>
</dbReference>
<dbReference type="VEuPathDB" id="FungiDB:ASPTUDRAFT_920289"/>
<evidence type="ECO:0000256" key="6">
    <source>
        <dbReference type="ARBA" id="ARBA00023004"/>
    </source>
</evidence>
<protein>
    <recommendedName>
        <fullName evidence="13">Cytochrome P450 monooxygenase</fullName>
    </recommendedName>
</protein>
<dbReference type="Pfam" id="PF00067">
    <property type="entry name" value="p450"/>
    <property type="match status" value="1"/>
</dbReference>
<dbReference type="OrthoDB" id="1470350at2759"/>
<keyword evidence="3 8" id="KW-0349">Heme</keyword>
<dbReference type="AlphaFoldDB" id="A0A1L9NF88"/>
<evidence type="ECO:0000256" key="1">
    <source>
        <dbReference type="ARBA" id="ARBA00001971"/>
    </source>
</evidence>
<evidence type="ECO:0000256" key="8">
    <source>
        <dbReference type="PIRSR" id="PIRSR602401-1"/>
    </source>
</evidence>
<evidence type="ECO:0000256" key="5">
    <source>
        <dbReference type="ARBA" id="ARBA00023002"/>
    </source>
</evidence>
<evidence type="ECO:0000313" key="11">
    <source>
        <dbReference type="EMBL" id="OJI87956.1"/>
    </source>
</evidence>
<organism evidence="11 12">
    <name type="scientific">Aspergillus tubingensis (strain CBS 134.48)</name>
    <dbReference type="NCBI Taxonomy" id="767770"/>
    <lineage>
        <taxon>Eukaryota</taxon>
        <taxon>Fungi</taxon>
        <taxon>Dikarya</taxon>
        <taxon>Ascomycota</taxon>
        <taxon>Pezizomycotina</taxon>
        <taxon>Eurotiomycetes</taxon>
        <taxon>Eurotiomycetidae</taxon>
        <taxon>Eurotiales</taxon>
        <taxon>Aspergillaceae</taxon>
        <taxon>Aspergillus</taxon>
        <taxon>Aspergillus subgen. Circumdati</taxon>
    </lineage>
</organism>
<dbReference type="GO" id="GO:0016705">
    <property type="term" value="F:oxidoreductase activity, acting on paired donors, with incorporation or reduction of molecular oxygen"/>
    <property type="evidence" value="ECO:0007669"/>
    <property type="project" value="InterPro"/>
</dbReference>
<dbReference type="InterPro" id="IPR001128">
    <property type="entry name" value="Cyt_P450"/>
</dbReference>
<evidence type="ECO:0000256" key="10">
    <source>
        <dbReference type="SAM" id="Phobius"/>
    </source>
</evidence>
<name>A0A1L9NF88_ASPTC</name>
<dbReference type="PROSITE" id="PS00086">
    <property type="entry name" value="CYTOCHROME_P450"/>
    <property type="match status" value="1"/>
</dbReference>
<dbReference type="PRINTS" id="PR00385">
    <property type="entry name" value="P450"/>
</dbReference>
<reference evidence="12" key="1">
    <citation type="journal article" date="2017" name="Genome Biol.">
        <title>Comparative genomics reveals high biological diversity and specific adaptations in the industrially and medically important fungal genus Aspergillus.</title>
        <authorList>
            <person name="de Vries R.P."/>
            <person name="Riley R."/>
            <person name="Wiebenga A."/>
            <person name="Aguilar-Osorio G."/>
            <person name="Amillis S."/>
            <person name="Uchima C.A."/>
            <person name="Anderluh G."/>
            <person name="Asadollahi M."/>
            <person name="Askin M."/>
            <person name="Barry K."/>
            <person name="Battaglia E."/>
            <person name="Bayram O."/>
            <person name="Benocci T."/>
            <person name="Braus-Stromeyer S.A."/>
            <person name="Caldana C."/>
            <person name="Canovas D."/>
            <person name="Cerqueira G.C."/>
            <person name="Chen F."/>
            <person name="Chen W."/>
            <person name="Choi C."/>
            <person name="Clum A."/>
            <person name="Dos Santos R.A."/>
            <person name="Damasio A.R."/>
            <person name="Diallinas G."/>
            <person name="Emri T."/>
            <person name="Fekete E."/>
            <person name="Flipphi M."/>
            <person name="Freyberg S."/>
            <person name="Gallo A."/>
            <person name="Gournas C."/>
            <person name="Habgood R."/>
            <person name="Hainaut M."/>
            <person name="Harispe M.L."/>
            <person name="Henrissat B."/>
            <person name="Hilden K.S."/>
            <person name="Hope R."/>
            <person name="Hossain A."/>
            <person name="Karabika E."/>
            <person name="Karaffa L."/>
            <person name="Karanyi Z."/>
            <person name="Krasevec N."/>
            <person name="Kuo A."/>
            <person name="Kusch H."/>
            <person name="LaButti K."/>
            <person name="Lagendijk E.L."/>
            <person name="Lapidus A."/>
            <person name="Levasseur A."/>
            <person name="Lindquist E."/>
            <person name="Lipzen A."/>
            <person name="Logrieco A.F."/>
            <person name="MacCabe A."/>
            <person name="Maekelae M.R."/>
            <person name="Malavazi I."/>
            <person name="Melin P."/>
            <person name="Meyer V."/>
            <person name="Mielnichuk N."/>
            <person name="Miskei M."/>
            <person name="Molnar A.P."/>
            <person name="Mule G."/>
            <person name="Ngan C.Y."/>
            <person name="Orejas M."/>
            <person name="Orosz E."/>
            <person name="Ouedraogo J.P."/>
            <person name="Overkamp K.M."/>
            <person name="Park H.-S."/>
            <person name="Perrone G."/>
            <person name="Piumi F."/>
            <person name="Punt P.J."/>
            <person name="Ram A.F."/>
            <person name="Ramon A."/>
            <person name="Rauscher S."/>
            <person name="Record E."/>
            <person name="Riano-Pachon D.M."/>
            <person name="Robert V."/>
            <person name="Roehrig J."/>
            <person name="Ruller R."/>
            <person name="Salamov A."/>
            <person name="Salih N.S."/>
            <person name="Samson R.A."/>
            <person name="Sandor E."/>
            <person name="Sanguinetti M."/>
            <person name="Schuetze T."/>
            <person name="Sepcic K."/>
            <person name="Shelest E."/>
            <person name="Sherlock G."/>
            <person name="Sophianopoulou V."/>
            <person name="Squina F.M."/>
            <person name="Sun H."/>
            <person name="Susca A."/>
            <person name="Todd R.B."/>
            <person name="Tsang A."/>
            <person name="Unkles S.E."/>
            <person name="van de Wiele N."/>
            <person name="van Rossen-Uffink D."/>
            <person name="Oliveira J.V."/>
            <person name="Vesth T.C."/>
            <person name="Visser J."/>
            <person name="Yu J.-H."/>
            <person name="Zhou M."/>
            <person name="Andersen M.R."/>
            <person name="Archer D.B."/>
            <person name="Baker S.E."/>
            <person name="Benoit I."/>
            <person name="Brakhage A.A."/>
            <person name="Braus G.H."/>
            <person name="Fischer R."/>
            <person name="Frisvad J.C."/>
            <person name="Goldman G.H."/>
            <person name="Houbraken J."/>
            <person name="Oakley B."/>
            <person name="Pocsi I."/>
            <person name="Scazzocchio C."/>
            <person name="Seiboth B."/>
            <person name="vanKuyk P.A."/>
            <person name="Wortman J."/>
            <person name="Dyer P.S."/>
            <person name="Grigoriev I.V."/>
        </authorList>
    </citation>
    <scope>NUCLEOTIDE SEQUENCE [LARGE SCALE GENOMIC DNA]</scope>
    <source>
        <strain evidence="12">CBS 134.48</strain>
    </source>
</reference>
<keyword evidence="5 9" id="KW-0560">Oxidoreductase</keyword>
<dbReference type="SUPFAM" id="SSF48264">
    <property type="entry name" value="Cytochrome P450"/>
    <property type="match status" value="1"/>
</dbReference>
<evidence type="ECO:0000256" key="2">
    <source>
        <dbReference type="ARBA" id="ARBA00010617"/>
    </source>
</evidence>
<dbReference type="OMA" id="DAWHDIY"/>
<feature type="binding site" description="axial binding residue" evidence="8">
    <location>
        <position position="436"/>
    </location>
    <ligand>
        <name>heme</name>
        <dbReference type="ChEBI" id="CHEBI:30413"/>
    </ligand>
    <ligandPart>
        <name>Fe</name>
        <dbReference type="ChEBI" id="CHEBI:18248"/>
    </ligandPart>
</feature>
<dbReference type="GO" id="GO:0005506">
    <property type="term" value="F:iron ion binding"/>
    <property type="evidence" value="ECO:0007669"/>
    <property type="project" value="InterPro"/>
</dbReference>